<evidence type="ECO:0000313" key="2">
    <source>
        <dbReference type="EMBL" id="KRK45110.1"/>
    </source>
</evidence>
<accession>A0A0R1HFF5</accession>
<comment type="caution">
    <text evidence="2">The sequence shown here is derived from an EMBL/GenBank/DDBJ whole genome shotgun (WGS) entry which is preliminary data.</text>
</comment>
<proteinExistence type="predicted"/>
<name>A0A0R1HFF5_9LACO</name>
<dbReference type="Proteomes" id="UP000051450">
    <property type="component" value="Unassembled WGS sequence"/>
</dbReference>
<evidence type="ECO:0000256" key="1">
    <source>
        <dbReference type="SAM" id="Phobius"/>
    </source>
</evidence>
<keyword evidence="1" id="KW-0812">Transmembrane</keyword>
<protein>
    <submittedName>
        <fullName evidence="2">Uncharacterized protein</fullName>
    </submittedName>
</protein>
<feature type="transmembrane region" description="Helical" evidence="1">
    <location>
        <begin position="93"/>
        <end position="110"/>
    </location>
</feature>
<dbReference type="EMBL" id="AZDI01000015">
    <property type="protein sequence ID" value="KRK45110.1"/>
    <property type="molecule type" value="Genomic_DNA"/>
</dbReference>
<keyword evidence="3" id="KW-1185">Reference proteome</keyword>
<keyword evidence="1" id="KW-0472">Membrane</keyword>
<gene>
    <name evidence="2" type="ORF">FC66_GL000513</name>
</gene>
<dbReference type="PATRIC" id="fig|1423719.4.peg.519"/>
<dbReference type="AlphaFoldDB" id="A0A0R1HFF5"/>
<keyword evidence="1" id="KW-1133">Transmembrane helix</keyword>
<evidence type="ECO:0000313" key="3">
    <source>
        <dbReference type="Proteomes" id="UP000051450"/>
    </source>
</evidence>
<sequence>MVLEALEESAFLAAATLEEDAAIELSAARMEELAAEILDALVDASDEAFFSEDSFSFLLDSCLAFSTLDDFVLESESSLALLLLPQAVNESRATAVTAIVTIFLFMTIFLQRFICVAKRAVGIAPT</sequence>
<reference evidence="2 3" key="1">
    <citation type="journal article" date="2015" name="Genome Announc.">
        <title>Expanding the biotechnology potential of lactobacilli through comparative genomics of 213 strains and associated genera.</title>
        <authorList>
            <person name="Sun Z."/>
            <person name="Harris H.M."/>
            <person name="McCann A."/>
            <person name="Guo C."/>
            <person name="Argimon S."/>
            <person name="Zhang W."/>
            <person name="Yang X."/>
            <person name="Jeffery I.B."/>
            <person name="Cooney J.C."/>
            <person name="Kagawa T.F."/>
            <person name="Liu W."/>
            <person name="Song Y."/>
            <person name="Salvetti E."/>
            <person name="Wrobel A."/>
            <person name="Rasinkangas P."/>
            <person name="Parkhill J."/>
            <person name="Rea M.C."/>
            <person name="O'Sullivan O."/>
            <person name="Ritari J."/>
            <person name="Douillard F.P."/>
            <person name="Paul Ross R."/>
            <person name="Yang R."/>
            <person name="Briner A.E."/>
            <person name="Felis G.E."/>
            <person name="de Vos W.M."/>
            <person name="Barrangou R."/>
            <person name="Klaenhammer T.R."/>
            <person name="Caufield P.W."/>
            <person name="Cui Y."/>
            <person name="Zhang H."/>
            <person name="O'Toole P.W."/>
        </authorList>
    </citation>
    <scope>NUCLEOTIDE SEQUENCE [LARGE SCALE GENOMIC DNA]</scope>
    <source>
        <strain evidence="2 3">DSM 15638</strain>
    </source>
</reference>
<organism evidence="2 3">
    <name type="scientific">Dellaglioa algida DSM 15638</name>
    <dbReference type="NCBI Taxonomy" id="1423719"/>
    <lineage>
        <taxon>Bacteria</taxon>
        <taxon>Bacillati</taxon>
        <taxon>Bacillota</taxon>
        <taxon>Bacilli</taxon>
        <taxon>Lactobacillales</taxon>
        <taxon>Lactobacillaceae</taxon>
        <taxon>Dellaglioa</taxon>
    </lineage>
</organism>